<dbReference type="Proteomes" id="UP001302349">
    <property type="component" value="Chromosome"/>
</dbReference>
<name>A0ABZ0IWF3_9BACT</name>
<keyword evidence="2" id="KW-1133">Transmembrane helix</keyword>
<feature type="region of interest" description="Disordered" evidence="1">
    <location>
        <begin position="24"/>
        <end position="95"/>
    </location>
</feature>
<gene>
    <name evidence="3" type="ORF">RT717_08755</name>
</gene>
<feature type="compositionally biased region" description="Basic and acidic residues" evidence="1">
    <location>
        <begin position="26"/>
        <end position="37"/>
    </location>
</feature>
<keyword evidence="2" id="KW-0812">Transmembrane</keyword>
<organism evidence="3 4">
    <name type="scientific">Imperialibacter roseus</name>
    <dbReference type="NCBI Taxonomy" id="1324217"/>
    <lineage>
        <taxon>Bacteria</taxon>
        <taxon>Pseudomonadati</taxon>
        <taxon>Bacteroidota</taxon>
        <taxon>Cytophagia</taxon>
        <taxon>Cytophagales</taxon>
        <taxon>Flammeovirgaceae</taxon>
        <taxon>Imperialibacter</taxon>
    </lineage>
</organism>
<proteinExistence type="predicted"/>
<reference evidence="3 4" key="1">
    <citation type="journal article" date="2023" name="Microbiol. Resour. Announc.">
        <title>Complete Genome Sequence of Imperialibacter roseus strain P4T.</title>
        <authorList>
            <person name="Tizabi D.R."/>
            <person name="Bachvaroff T."/>
            <person name="Hill R.T."/>
        </authorList>
    </citation>
    <scope>NUCLEOTIDE SEQUENCE [LARGE SCALE GENOMIC DNA]</scope>
    <source>
        <strain evidence="3 4">P4T</strain>
    </source>
</reference>
<dbReference type="EMBL" id="CP136051">
    <property type="protein sequence ID" value="WOK08724.1"/>
    <property type="molecule type" value="Genomic_DNA"/>
</dbReference>
<keyword evidence="2" id="KW-0472">Membrane</keyword>
<protein>
    <submittedName>
        <fullName evidence="3">Uncharacterized protein</fullName>
    </submittedName>
</protein>
<sequence>MDRDVIIYIVMAIIYFVVRNLKKKPKPTEVQERRSQSDDDYEGQQEPTSTPPMSFEDLLKELTSGGQTAPKPAPQPAPQPSRSFEFPSDGKNYEEVHDEWEDKDIATVKEGSHTRLFSDEETKKIYQESIHIDHSKEDELSAQLERAKSRFKEFEIKEEDNSAFRDEIVDMLSDQDGAKKAIILGEILNRKY</sequence>
<keyword evidence="4" id="KW-1185">Reference proteome</keyword>
<evidence type="ECO:0000256" key="1">
    <source>
        <dbReference type="SAM" id="MobiDB-lite"/>
    </source>
</evidence>
<feature type="transmembrane region" description="Helical" evidence="2">
    <location>
        <begin position="6"/>
        <end position="21"/>
    </location>
</feature>
<evidence type="ECO:0000313" key="3">
    <source>
        <dbReference type="EMBL" id="WOK08724.1"/>
    </source>
</evidence>
<evidence type="ECO:0000256" key="2">
    <source>
        <dbReference type="SAM" id="Phobius"/>
    </source>
</evidence>
<dbReference type="RefSeq" id="WP_317491357.1">
    <property type="nucleotide sequence ID" value="NZ_CP136051.1"/>
</dbReference>
<accession>A0ABZ0IWF3</accession>
<evidence type="ECO:0000313" key="4">
    <source>
        <dbReference type="Proteomes" id="UP001302349"/>
    </source>
</evidence>